<keyword evidence="3" id="KW-1185">Reference proteome</keyword>
<dbReference type="OrthoDB" id="164654at2"/>
<evidence type="ECO:0000259" key="1">
    <source>
        <dbReference type="Pfam" id="PF13472"/>
    </source>
</evidence>
<dbReference type="SUPFAM" id="SSF52266">
    <property type="entry name" value="SGNH hydrolase"/>
    <property type="match status" value="1"/>
</dbReference>
<evidence type="ECO:0000313" key="2">
    <source>
        <dbReference type="EMBL" id="TCT39285.1"/>
    </source>
</evidence>
<dbReference type="GO" id="GO:0016788">
    <property type="term" value="F:hydrolase activity, acting on ester bonds"/>
    <property type="evidence" value="ECO:0007669"/>
    <property type="project" value="UniProtKB-ARBA"/>
</dbReference>
<protein>
    <submittedName>
        <fullName evidence="2">Lysophospholipase L1-like esterase</fullName>
    </submittedName>
</protein>
<dbReference type="Proteomes" id="UP000295097">
    <property type="component" value="Unassembled WGS sequence"/>
</dbReference>
<dbReference type="EMBL" id="SMAR01000013">
    <property type="protein sequence ID" value="TCT39285.1"/>
    <property type="molecule type" value="Genomic_DNA"/>
</dbReference>
<dbReference type="InterPro" id="IPR013830">
    <property type="entry name" value="SGNH_hydro"/>
</dbReference>
<comment type="caution">
    <text evidence="2">The sequence shown here is derived from an EMBL/GenBank/DDBJ whole genome shotgun (WGS) entry which is preliminary data.</text>
</comment>
<reference evidence="2 3" key="1">
    <citation type="submission" date="2019-03" db="EMBL/GenBank/DDBJ databases">
        <title>Freshwater and sediment microbial communities from various areas in North America, analyzing microbe dynamics in response to fracking.</title>
        <authorList>
            <person name="Lamendella R."/>
        </authorList>
    </citation>
    <scope>NUCLEOTIDE SEQUENCE [LARGE SCALE GENOMIC DNA]</scope>
    <source>
        <strain evidence="2 3">175.2</strain>
    </source>
</reference>
<accession>A0A4R3NRP0</accession>
<dbReference type="Pfam" id="PF13472">
    <property type="entry name" value="Lipase_GDSL_2"/>
    <property type="match status" value="1"/>
</dbReference>
<dbReference type="AlphaFoldDB" id="A0A4R3NRP0"/>
<dbReference type="RefSeq" id="WP_132311176.1">
    <property type="nucleotide sequence ID" value="NZ_SMAR01000013.1"/>
</dbReference>
<evidence type="ECO:0000313" key="3">
    <source>
        <dbReference type="Proteomes" id="UP000295097"/>
    </source>
</evidence>
<proteinExistence type="predicted"/>
<name>A0A4R3NRP0_9HYPH</name>
<dbReference type="CDD" id="cd01839">
    <property type="entry name" value="SGNH_arylesterase_like"/>
    <property type="match status" value="1"/>
</dbReference>
<sequence length="212" mass="22842">MKTVLCFGDSLTFGHDPAGNGRHAHGDRWPMALQKALGPDVHVVAEGLSGRTTAYDDHTSVSDRNGVRILPTLLDSHTPVDLLIVMLGTNDLKPWTGGDAFAASRGLKRLVEIVKHHPWPFDHEAPEILVVSPPHIVETADDSSMAFMPGVVEQSRMLSVFYSELADQSGCGFFDAASVSHASPVDGVHLDAEQTRALGRGMEPVARMMLGL</sequence>
<gene>
    <name evidence="2" type="ORF">EDC90_101326</name>
</gene>
<dbReference type="Gene3D" id="3.40.50.1110">
    <property type="entry name" value="SGNH hydrolase"/>
    <property type="match status" value="1"/>
</dbReference>
<dbReference type="InterPro" id="IPR036514">
    <property type="entry name" value="SGNH_hydro_sf"/>
</dbReference>
<feature type="domain" description="SGNH hydrolase-type esterase" evidence="1">
    <location>
        <begin position="6"/>
        <end position="192"/>
    </location>
</feature>
<organism evidence="2 3">
    <name type="scientific">Martelella mediterranea</name>
    <dbReference type="NCBI Taxonomy" id="293089"/>
    <lineage>
        <taxon>Bacteria</taxon>
        <taxon>Pseudomonadati</taxon>
        <taxon>Pseudomonadota</taxon>
        <taxon>Alphaproteobacteria</taxon>
        <taxon>Hyphomicrobiales</taxon>
        <taxon>Aurantimonadaceae</taxon>
        <taxon>Martelella</taxon>
    </lineage>
</organism>